<organism evidence="2">
    <name type="scientific">viral metagenome</name>
    <dbReference type="NCBI Taxonomy" id="1070528"/>
    <lineage>
        <taxon>unclassified sequences</taxon>
        <taxon>metagenomes</taxon>
        <taxon>organismal metagenomes</taxon>
    </lineage>
</organism>
<accession>A0A6C0BTH0</accession>
<dbReference type="AlphaFoldDB" id="A0A6C0BTH0"/>
<feature type="compositionally biased region" description="Basic residues" evidence="1">
    <location>
        <begin position="1"/>
        <end position="18"/>
    </location>
</feature>
<feature type="region of interest" description="Disordered" evidence="1">
    <location>
        <begin position="1"/>
        <end position="33"/>
    </location>
</feature>
<dbReference type="EMBL" id="MN739226">
    <property type="protein sequence ID" value="QHS94563.1"/>
    <property type="molecule type" value="Genomic_DNA"/>
</dbReference>
<proteinExistence type="predicted"/>
<evidence type="ECO:0000313" key="2">
    <source>
        <dbReference type="EMBL" id="QHS94563.1"/>
    </source>
</evidence>
<protein>
    <submittedName>
        <fullName evidence="2">Uncharacterized protein</fullName>
    </submittedName>
</protein>
<reference evidence="2" key="1">
    <citation type="journal article" date="2020" name="Nature">
        <title>Giant virus diversity and host interactions through global metagenomics.</title>
        <authorList>
            <person name="Schulz F."/>
            <person name="Roux S."/>
            <person name="Paez-Espino D."/>
            <person name="Jungbluth S."/>
            <person name="Walsh D.A."/>
            <person name="Denef V.J."/>
            <person name="McMahon K.D."/>
            <person name="Konstantinidis K.T."/>
            <person name="Eloe-Fadrosh E.A."/>
            <person name="Kyrpides N.C."/>
            <person name="Woyke T."/>
        </authorList>
    </citation>
    <scope>NUCLEOTIDE SEQUENCE</scope>
    <source>
        <strain evidence="2">GVMAG-M-3300018416-45</strain>
    </source>
</reference>
<evidence type="ECO:0000256" key="1">
    <source>
        <dbReference type="SAM" id="MobiDB-lite"/>
    </source>
</evidence>
<sequence>MPPSKAKSKKRTPPNKHRVMSDPAVRHVPSPPSGPLKLVAGRYVLIVDSGPRNATGKGKYAMVVEYNDEEAILRLPLGDGRDQLMHVYRATSILAPGPKPRGKDYPSVAEKGYKGFSRDEIAQFRLGNKRR</sequence>
<name>A0A6C0BTH0_9ZZZZ</name>